<evidence type="ECO:0000256" key="2">
    <source>
        <dbReference type="ARBA" id="ARBA00022448"/>
    </source>
</evidence>
<dbReference type="Pfam" id="PF00005">
    <property type="entry name" value="ABC_tran"/>
    <property type="match status" value="2"/>
</dbReference>
<dbReference type="STRING" id="768710.DesyoDRAFT_5282"/>
<evidence type="ECO:0000256" key="6">
    <source>
        <dbReference type="ARBA" id="ARBA00022840"/>
    </source>
</evidence>
<dbReference type="PROSITE" id="PS00211">
    <property type="entry name" value="ABC_TRANSPORTER_1"/>
    <property type="match status" value="1"/>
</dbReference>
<keyword evidence="10" id="KW-0762">Sugar transport</keyword>
<evidence type="ECO:0000256" key="5">
    <source>
        <dbReference type="ARBA" id="ARBA00022741"/>
    </source>
</evidence>
<dbReference type="InterPro" id="IPR017871">
    <property type="entry name" value="ABC_transporter-like_CS"/>
</dbReference>
<evidence type="ECO:0000259" key="9">
    <source>
        <dbReference type="PROSITE" id="PS50893"/>
    </source>
</evidence>
<evidence type="ECO:0000256" key="4">
    <source>
        <dbReference type="ARBA" id="ARBA00022737"/>
    </source>
</evidence>
<dbReference type="Gene3D" id="3.40.50.300">
    <property type="entry name" value="P-loop containing nucleotide triphosphate hydrolases"/>
    <property type="match status" value="2"/>
</dbReference>
<keyword evidence="3" id="KW-1003">Cell membrane</keyword>
<proteinExistence type="predicted"/>
<evidence type="ECO:0000256" key="3">
    <source>
        <dbReference type="ARBA" id="ARBA00022475"/>
    </source>
</evidence>
<dbReference type="InterPro" id="IPR003439">
    <property type="entry name" value="ABC_transporter-like_ATP-bd"/>
</dbReference>
<dbReference type="HOGENOM" id="CLU_000604_92_3_9"/>
<dbReference type="eggNOG" id="COG1129">
    <property type="taxonomic scope" value="Bacteria"/>
</dbReference>
<dbReference type="PROSITE" id="PS50893">
    <property type="entry name" value="ABC_TRANSPORTER_2"/>
    <property type="match status" value="2"/>
</dbReference>
<organism evidence="10 11">
    <name type="scientific">Desulfosporosinus youngiae DSM 17734</name>
    <dbReference type="NCBI Taxonomy" id="768710"/>
    <lineage>
        <taxon>Bacteria</taxon>
        <taxon>Bacillati</taxon>
        <taxon>Bacillota</taxon>
        <taxon>Clostridia</taxon>
        <taxon>Eubacteriales</taxon>
        <taxon>Desulfitobacteriaceae</taxon>
        <taxon>Desulfosporosinus</taxon>
    </lineage>
</organism>
<accession>H5Y0F4</accession>
<dbReference type="EMBL" id="CM001441">
    <property type="protein sequence ID" value="EHQ92210.1"/>
    <property type="molecule type" value="Genomic_DNA"/>
</dbReference>
<dbReference type="SMART" id="SM00382">
    <property type="entry name" value="AAA"/>
    <property type="match status" value="2"/>
</dbReference>
<comment type="subcellular location">
    <subcellularLocation>
        <location evidence="1">Cell membrane</location>
        <topology evidence="1">Peripheral membrane protein</topology>
    </subcellularLocation>
</comment>
<dbReference type="PANTHER" id="PTHR43790">
    <property type="entry name" value="CARBOHYDRATE TRANSPORT ATP-BINDING PROTEIN MG119-RELATED"/>
    <property type="match status" value="1"/>
</dbReference>
<dbReference type="SUPFAM" id="SSF52540">
    <property type="entry name" value="P-loop containing nucleoside triphosphate hydrolases"/>
    <property type="match status" value="2"/>
</dbReference>
<dbReference type="FunFam" id="3.40.50.300:FF:000127">
    <property type="entry name" value="Ribose import ATP-binding protein RbsA"/>
    <property type="match status" value="1"/>
</dbReference>
<dbReference type="AlphaFoldDB" id="H5Y0F4"/>
<dbReference type="GO" id="GO:0005524">
    <property type="term" value="F:ATP binding"/>
    <property type="evidence" value="ECO:0007669"/>
    <property type="project" value="UniProtKB-KW"/>
</dbReference>
<dbReference type="OrthoDB" id="9771863at2"/>
<dbReference type="InterPro" id="IPR050107">
    <property type="entry name" value="ABC_carbohydrate_import_ATPase"/>
</dbReference>
<reference evidence="10 11" key="1">
    <citation type="submission" date="2011-11" db="EMBL/GenBank/DDBJ databases">
        <title>The Noncontiguous Finished genome of Desulfosporosinus youngiae DSM 17734.</title>
        <authorList>
            <consortium name="US DOE Joint Genome Institute (JGI-PGF)"/>
            <person name="Lucas S."/>
            <person name="Han J."/>
            <person name="Lapidus A."/>
            <person name="Cheng J.-F."/>
            <person name="Goodwin L."/>
            <person name="Pitluck S."/>
            <person name="Peters L."/>
            <person name="Ovchinnikova G."/>
            <person name="Lu M."/>
            <person name="Land M.L."/>
            <person name="Hauser L."/>
            <person name="Pester M."/>
            <person name="Spring S."/>
            <person name="Ollivier B."/>
            <person name="Rattei T."/>
            <person name="Klenk H.-P."/>
            <person name="Wagner M."/>
            <person name="Loy A."/>
            <person name="Woyke T.J."/>
        </authorList>
    </citation>
    <scope>NUCLEOTIDE SEQUENCE [LARGE SCALE GENOMIC DNA]</scope>
    <source>
        <strain evidence="10 11">DSM 17734</strain>
    </source>
</reference>
<protein>
    <submittedName>
        <fullName evidence="10">ABC-type sugar transport system, ATPase component</fullName>
    </submittedName>
</protein>
<keyword evidence="4" id="KW-0677">Repeat</keyword>
<keyword evidence="6" id="KW-0067">ATP-binding</keyword>
<gene>
    <name evidence="10" type="ORF">DesyoDRAFT_5282</name>
</gene>
<dbReference type="GO" id="GO:0016887">
    <property type="term" value="F:ATP hydrolysis activity"/>
    <property type="evidence" value="ECO:0007669"/>
    <property type="project" value="InterPro"/>
</dbReference>
<dbReference type="CDD" id="cd03215">
    <property type="entry name" value="ABC_Carb_Monos_II"/>
    <property type="match status" value="1"/>
</dbReference>
<dbReference type="PANTHER" id="PTHR43790:SF9">
    <property type="entry name" value="GALACTOFURANOSE TRANSPORTER ATP-BINDING PROTEIN YTFR"/>
    <property type="match status" value="1"/>
</dbReference>
<dbReference type="InterPro" id="IPR003593">
    <property type="entry name" value="AAA+_ATPase"/>
</dbReference>
<evidence type="ECO:0000313" key="11">
    <source>
        <dbReference type="Proteomes" id="UP000005104"/>
    </source>
</evidence>
<keyword evidence="11" id="KW-1185">Reference proteome</keyword>
<sequence>MQKPLLFLKSIHKEFPGVKALRGVDFTLEKGQIVSLVGTNGAGKSTLSSIIAGICTPDQGEVFIEGNKVTISDPNVAEELGIGIVHQEPTLVPNMTVVENIFLNKEITRKGIVLDKEKMKQESLKVLEFLGFQIDVDKKVEDLSLVEKEVVEIAKAMFLKPKILILDEVTAPLNKSEVDHLFKIMKDLKANGMGIIFIGHKLQEIIEISDSIVVFRDGKNVGELMPTGELSEKEIIALMLGVTLNEDLGTGEQDPEFEQGQEVLNLVNLTKHGIYKDISFKLNKGELVGFAGLKGSGITELLLSIQGIDTFDEGEMYVKSKRVKFKNPKDGIDSGIGMITNDRQKEGLALTLDVKENIAVSSLEYICNKLKLIDTKTLKENAQKYVKALSIKTPTIHQFVQNLSGGNQQKIVIAKWLLRDLDIILVDEPTRGVDVKAKNEIYKLLINEKNNGKSLLVASPEIRELLSICDKILIVINGSIVSEVRRNTREFNEEDILNIIHSADHH</sequence>
<evidence type="ECO:0000256" key="7">
    <source>
        <dbReference type="ARBA" id="ARBA00022967"/>
    </source>
</evidence>
<feature type="domain" description="ABC transporter" evidence="9">
    <location>
        <begin position="6"/>
        <end position="242"/>
    </location>
</feature>
<dbReference type="Proteomes" id="UP000005104">
    <property type="component" value="Chromosome"/>
</dbReference>
<name>H5Y0F4_9FIRM</name>
<evidence type="ECO:0000256" key="1">
    <source>
        <dbReference type="ARBA" id="ARBA00004202"/>
    </source>
</evidence>
<dbReference type="CDD" id="cd03216">
    <property type="entry name" value="ABC_Carb_Monos_I"/>
    <property type="match status" value="1"/>
</dbReference>
<feature type="domain" description="ABC transporter" evidence="9">
    <location>
        <begin position="258"/>
        <end position="502"/>
    </location>
</feature>
<keyword evidence="8" id="KW-0472">Membrane</keyword>
<dbReference type="InterPro" id="IPR027417">
    <property type="entry name" value="P-loop_NTPase"/>
</dbReference>
<dbReference type="RefSeq" id="WP_007787493.1">
    <property type="nucleotide sequence ID" value="NZ_CM001441.1"/>
</dbReference>
<keyword evidence="5" id="KW-0547">Nucleotide-binding</keyword>
<keyword evidence="2" id="KW-0813">Transport</keyword>
<evidence type="ECO:0000256" key="8">
    <source>
        <dbReference type="ARBA" id="ARBA00023136"/>
    </source>
</evidence>
<keyword evidence="7" id="KW-1278">Translocase</keyword>
<dbReference type="GO" id="GO:0005886">
    <property type="term" value="C:plasma membrane"/>
    <property type="evidence" value="ECO:0007669"/>
    <property type="project" value="UniProtKB-SubCell"/>
</dbReference>
<evidence type="ECO:0000313" key="10">
    <source>
        <dbReference type="EMBL" id="EHQ92210.1"/>
    </source>
</evidence>